<evidence type="ECO:0000313" key="3">
    <source>
        <dbReference type="Proteomes" id="UP000515158"/>
    </source>
</evidence>
<dbReference type="Pfam" id="PF01607">
    <property type="entry name" value="CBM_14"/>
    <property type="match status" value="1"/>
</dbReference>
<dbReference type="SUPFAM" id="SSF57625">
    <property type="entry name" value="Invertebrate chitin-binding proteins"/>
    <property type="match status" value="1"/>
</dbReference>
<keyword evidence="1" id="KW-0732">Signal</keyword>
<dbReference type="InterPro" id="IPR036508">
    <property type="entry name" value="Chitin-bd_dom_sf"/>
</dbReference>
<dbReference type="Gene3D" id="2.170.140.10">
    <property type="entry name" value="Chitin binding domain"/>
    <property type="match status" value="1"/>
</dbReference>
<dbReference type="KEGG" id="tpal:117646868"/>
<dbReference type="RefSeq" id="XP_034244052.1">
    <property type="nucleotide sequence ID" value="XM_034388161.1"/>
</dbReference>
<dbReference type="AlphaFoldDB" id="A0A6P8ZAA0"/>
<dbReference type="GO" id="GO:0008061">
    <property type="term" value="F:chitin binding"/>
    <property type="evidence" value="ECO:0007669"/>
    <property type="project" value="InterPro"/>
</dbReference>
<sequence length="189" mass="20215">MARLLLFVCLTAAAFSMTIAAGLAPATTAAPTAAPTTVNPRCQPACPKKKAGKVPNLCRCQAYFECDKKGQATPKLCMAWQNFDPQALECTFWDRVDCNWLTTAPPTTTTTTTPAPPTTTRGPPVPGCDWRPQCPASGSSKQGIPCKDSCGSYIECKDGDWAKKKCGILQPKFDTKSNKCVMWGAKCAA</sequence>
<keyword evidence="3" id="KW-1185">Reference proteome</keyword>
<dbReference type="GeneID" id="117646868"/>
<dbReference type="GO" id="GO:0005576">
    <property type="term" value="C:extracellular region"/>
    <property type="evidence" value="ECO:0007669"/>
    <property type="project" value="InterPro"/>
</dbReference>
<evidence type="ECO:0000256" key="1">
    <source>
        <dbReference type="SAM" id="SignalP"/>
    </source>
</evidence>
<dbReference type="InterPro" id="IPR002557">
    <property type="entry name" value="Chitin-bd_dom"/>
</dbReference>
<feature type="signal peptide" evidence="1">
    <location>
        <begin position="1"/>
        <end position="20"/>
    </location>
</feature>
<evidence type="ECO:0000259" key="2">
    <source>
        <dbReference type="PROSITE" id="PS50940"/>
    </source>
</evidence>
<protein>
    <submittedName>
        <fullName evidence="4">Probable endochitinase</fullName>
    </submittedName>
</protein>
<accession>A0A6P8ZAA0</accession>
<dbReference type="OrthoDB" id="10369457at2759"/>
<feature type="chain" id="PRO_5027967755" evidence="1">
    <location>
        <begin position="21"/>
        <end position="189"/>
    </location>
</feature>
<dbReference type="PROSITE" id="PS50940">
    <property type="entry name" value="CHIT_BIND_II"/>
    <property type="match status" value="1"/>
</dbReference>
<proteinExistence type="predicted"/>
<reference evidence="4" key="1">
    <citation type="submission" date="2025-08" db="UniProtKB">
        <authorList>
            <consortium name="RefSeq"/>
        </authorList>
    </citation>
    <scope>IDENTIFICATION</scope>
    <source>
        <tissue evidence="4">Total insect</tissue>
    </source>
</reference>
<name>A0A6P8ZAA0_THRPL</name>
<organism evidence="4">
    <name type="scientific">Thrips palmi</name>
    <name type="common">Melon thrips</name>
    <dbReference type="NCBI Taxonomy" id="161013"/>
    <lineage>
        <taxon>Eukaryota</taxon>
        <taxon>Metazoa</taxon>
        <taxon>Ecdysozoa</taxon>
        <taxon>Arthropoda</taxon>
        <taxon>Hexapoda</taxon>
        <taxon>Insecta</taxon>
        <taxon>Pterygota</taxon>
        <taxon>Neoptera</taxon>
        <taxon>Paraneoptera</taxon>
        <taxon>Thysanoptera</taxon>
        <taxon>Terebrantia</taxon>
        <taxon>Thripoidea</taxon>
        <taxon>Thripidae</taxon>
        <taxon>Thrips</taxon>
    </lineage>
</organism>
<feature type="domain" description="Chitin-binding type-2" evidence="2">
    <location>
        <begin position="43"/>
        <end position="100"/>
    </location>
</feature>
<dbReference type="InParanoid" id="A0A6P8ZAA0"/>
<gene>
    <name evidence="4" type="primary">LOC117646868</name>
</gene>
<evidence type="ECO:0000313" key="4">
    <source>
        <dbReference type="RefSeq" id="XP_034244052.1"/>
    </source>
</evidence>
<dbReference type="Proteomes" id="UP000515158">
    <property type="component" value="Unplaced"/>
</dbReference>